<dbReference type="InterPro" id="IPR027417">
    <property type="entry name" value="P-loop_NTPase"/>
</dbReference>
<dbReference type="OrthoDB" id="8068875at2759"/>
<dbReference type="PANTHER" id="PTHR15723:SF0">
    <property type="entry name" value="CARBOHYDRATE SULFOTRANSFERASE 15"/>
    <property type="match status" value="1"/>
</dbReference>
<dbReference type="EnsemblMetazoa" id="BGLB012792-RB">
    <property type="protein sequence ID" value="BGLB012792-PB"/>
    <property type="gene ID" value="BGLB012792"/>
</dbReference>
<dbReference type="InterPro" id="IPR052654">
    <property type="entry name" value="CS_Sulfotransferase"/>
</dbReference>
<dbReference type="GO" id="GO:0050659">
    <property type="term" value="F:N-acetylgalactosamine 4-sulfate 6-O-sulfotransferase activity"/>
    <property type="evidence" value="ECO:0007669"/>
    <property type="project" value="TreeGrafter"/>
</dbReference>
<sequence>MYDIFLDKWLKVFPTEQILIIRNEDYSKYILNYLNTTFNFLGLKPLSQSKLEEVEKLSRQHETKKVKDCGQMLNATKAILDKFYLPYNQQLAKRLNDSKYMWTD</sequence>
<dbReference type="Proteomes" id="UP000076420">
    <property type="component" value="Unassembled WGS sequence"/>
</dbReference>
<dbReference type="SUPFAM" id="SSF52540">
    <property type="entry name" value="P-loop containing nucleoside triphosphate hydrolases"/>
    <property type="match status" value="1"/>
</dbReference>
<dbReference type="VEuPathDB" id="VectorBase:BGLB012792"/>
<evidence type="ECO:0000313" key="1">
    <source>
        <dbReference type="EnsemblMetazoa" id="BGLB012792-PB"/>
    </source>
</evidence>
<dbReference type="KEGG" id="bgt:106050337"/>
<name>A0A2C9K3Z6_BIOGL</name>
<reference evidence="1" key="1">
    <citation type="submission" date="2020-05" db="UniProtKB">
        <authorList>
            <consortium name="EnsemblMetazoa"/>
        </authorList>
    </citation>
    <scope>IDENTIFICATION</scope>
    <source>
        <strain evidence="1">BB02</strain>
    </source>
</reference>
<organism evidence="1 2">
    <name type="scientific">Biomphalaria glabrata</name>
    <name type="common">Bloodfluke planorb</name>
    <name type="synonym">Freshwater snail</name>
    <dbReference type="NCBI Taxonomy" id="6526"/>
    <lineage>
        <taxon>Eukaryota</taxon>
        <taxon>Metazoa</taxon>
        <taxon>Spiralia</taxon>
        <taxon>Lophotrochozoa</taxon>
        <taxon>Mollusca</taxon>
        <taxon>Gastropoda</taxon>
        <taxon>Heterobranchia</taxon>
        <taxon>Euthyneura</taxon>
        <taxon>Panpulmonata</taxon>
        <taxon>Hygrophila</taxon>
        <taxon>Lymnaeoidea</taxon>
        <taxon>Planorbidae</taxon>
        <taxon>Biomphalaria</taxon>
    </lineage>
</organism>
<dbReference type="VEuPathDB" id="VectorBase:BGLAX_046237"/>
<evidence type="ECO:0000313" key="2">
    <source>
        <dbReference type="Proteomes" id="UP000076420"/>
    </source>
</evidence>
<evidence type="ECO:0008006" key="3">
    <source>
        <dbReference type="Google" id="ProtNLM"/>
    </source>
</evidence>
<dbReference type="Gene3D" id="3.40.50.300">
    <property type="entry name" value="P-loop containing nucleotide triphosphate hydrolases"/>
    <property type="match status" value="1"/>
</dbReference>
<protein>
    <recommendedName>
        <fullName evidence="3">Sulfotransferase domain-containing protein</fullName>
    </recommendedName>
</protein>
<accession>A0A2C9K3Z6</accession>
<gene>
    <name evidence="1" type="primary">106050337</name>
</gene>
<dbReference type="STRING" id="6526.A0A2C9K3Z6"/>
<dbReference type="GO" id="GO:0019319">
    <property type="term" value="P:hexose biosynthetic process"/>
    <property type="evidence" value="ECO:0007669"/>
    <property type="project" value="TreeGrafter"/>
</dbReference>
<proteinExistence type="predicted"/>
<dbReference type="AlphaFoldDB" id="A0A2C9K3Z6"/>
<dbReference type="PANTHER" id="PTHR15723">
    <property type="entry name" value="CARBOHYDRATE SULFOTRANSFERASE 15"/>
    <property type="match status" value="1"/>
</dbReference>